<evidence type="ECO:0000259" key="1">
    <source>
        <dbReference type="PROSITE" id="PS51186"/>
    </source>
</evidence>
<dbReference type="PANTHER" id="PTHR43072">
    <property type="entry name" value="N-ACETYLTRANSFERASE"/>
    <property type="match status" value="1"/>
</dbReference>
<keyword evidence="3" id="KW-1185">Reference proteome</keyword>
<dbReference type="GO" id="GO:0016747">
    <property type="term" value="F:acyltransferase activity, transferring groups other than amino-acyl groups"/>
    <property type="evidence" value="ECO:0007669"/>
    <property type="project" value="InterPro"/>
</dbReference>
<evidence type="ECO:0000313" key="3">
    <source>
        <dbReference type="Proteomes" id="UP000201838"/>
    </source>
</evidence>
<dbReference type="SUPFAM" id="SSF55729">
    <property type="entry name" value="Acyl-CoA N-acyltransferases (Nat)"/>
    <property type="match status" value="1"/>
</dbReference>
<evidence type="ECO:0000313" key="2">
    <source>
        <dbReference type="EMBL" id="SMX23585.1"/>
    </source>
</evidence>
<dbReference type="CDD" id="cd04301">
    <property type="entry name" value="NAT_SF"/>
    <property type="match status" value="1"/>
</dbReference>
<dbReference type="RefSeq" id="WP_093973550.1">
    <property type="nucleotide sequence ID" value="NZ_FXXQ01000004.1"/>
</dbReference>
<dbReference type="InterPro" id="IPR000182">
    <property type="entry name" value="GNAT_dom"/>
</dbReference>
<keyword evidence="2" id="KW-0808">Transferase</keyword>
<dbReference type="Proteomes" id="UP000201838">
    <property type="component" value="Unassembled WGS sequence"/>
</dbReference>
<dbReference type="EMBL" id="FXXQ01000004">
    <property type="protein sequence ID" value="SMX23585.1"/>
    <property type="molecule type" value="Genomic_DNA"/>
</dbReference>
<dbReference type="OrthoDB" id="7301318at2"/>
<proteinExistence type="predicted"/>
<feature type="domain" description="N-acetyltransferase" evidence="1">
    <location>
        <begin position="96"/>
        <end position="243"/>
    </location>
</feature>
<accession>A0A238J084</accession>
<dbReference type="AlphaFoldDB" id="A0A238J084"/>
<gene>
    <name evidence="2" type="ORF">BOA8489_01695</name>
</gene>
<dbReference type="PROSITE" id="PS51186">
    <property type="entry name" value="GNAT"/>
    <property type="match status" value="1"/>
</dbReference>
<protein>
    <submittedName>
        <fullName evidence="2">Acetyltransferase (GNAT) family protein</fullName>
    </submittedName>
</protein>
<sequence>MTTPSTHELFLALDATWPPARFINHSPWLLREGAGGGQRVSAATAMAEVCESDIASAEAGMRVLDQHPLFMLKPGEDALDDWLEARTYEIVDPVAIYLKPLTRDALAVTDAEVRSDWPPDADALDLWAGGGIGPARIAVMARAGGAKTALVLKDGATCSGVAFVAIYNRIAMLHALEVAPSGRRLGFGTRLMNAAAHWATANGAAWLSLMVTRANVPANALYRGLGMTEVGAYHYRRAPKAKS</sequence>
<dbReference type="Gene3D" id="3.40.630.30">
    <property type="match status" value="1"/>
</dbReference>
<dbReference type="Pfam" id="PF00583">
    <property type="entry name" value="Acetyltransf_1"/>
    <property type="match status" value="1"/>
</dbReference>
<dbReference type="InterPro" id="IPR016181">
    <property type="entry name" value="Acyl_CoA_acyltransferase"/>
</dbReference>
<reference evidence="3" key="1">
    <citation type="submission" date="2017-05" db="EMBL/GenBank/DDBJ databases">
        <authorList>
            <person name="Rodrigo-Torres L."/>
            <person name="Arahal R. D."/>
            <person name="Lucena T."/>
        </authorList>
    </citation>
    <scope>NUCLEOTIDE SEQUENCE [LARGE SCALE GENOMIC DNA]</scope>
    <source>
        <strain evidence="3">CECT 8489</strain>
    </source>
</reference>
<organism evidence="2 3">
    <name type="scientific">Boseongicola aestuarii</name>
    <dbReference type="NCBI Taxonomy" id="1470561"/>
    <lineage>
        <taxon>Bacteria</taxon>
        <taxon>Pseudomonadati</taxon>
        <taxon>Pseudomonadota</taxon>
        <taxon>Alphaproteobacteria</taxon>
        <taxon>Rhodobacterales</taxon>
        <taxon>Paracoccaceae</taxon>
        <taxon>Boseongicola</taxon>
    </lineage>
</organism>
<name>A0A238J084_9RHOB</name>